<accession>A0A0F9GB90</accession>
<evidence type="ECO:0000313" key="1">
    <source>
        <dbReference type="EMBL" id="KKL96018.1"/>
    </source>
</evidence>
<name>A0A0F9GB90_9ZZZZ</name>
<proteinExistence type="predicted"/>
<comment type="caution">
    <text evidence="1">The sequence shown here is derived from an EMBL/GenBank/DDBJ whole genome shotgun (WGS) entry which is preliminary data.</text>
</comment>
<reference evidence="1" key="1">
    <citation type="journal article" date="2015" name="Nature">
        <title>Complex archaea that bridge the gap between prokaryotes and eukaryotes.</title>
        <authorList>
            <person name="Spang A."/>
            <person name="Saw J.H."/>
            <person name="Jorgensen S.L."/>
            <person name="Zaremba-Niedzwiedzka K."/>
            <person name="Martijn J."/>
            <person name="Lind A.E."/>
            <person name="van Eijk R."/>
            <person name="Schleper C."/>
            <person name="Guy L."/>
            <person name="Ettema T.J."/>
        </authorList>
    </citation>
    <scope>NUCLEOTIDE SEQUENCE</scope>
</reference>
<protein>
    <submittedName>
        <fullName evidence="1">Uncharacterized protein</fullName>
    </submittedName>
</protein>
<gene>
    <name evidence="1" type="ORF">LCGC14_1848680</name>
</gene>
<dbReference type="EMBL" id="LAZR01018541">
    <property type="protein sequence ID" value="KKL96018.1"/>
    <property type="molecule type" value="Genomic_DNA"/>
</dbReference>
<dbReference type="AlphaFoldDB" id="A0A0F9GB90"/>
<organism evidence="1">
    <name type="scientific">marine sediment metagenome</name>
    <dbReference type="NCBI Taxonomy" id="412755"/>
    <lineage>
        <taxon>unclassified sequences</taxon>
        <taxon>metagenomes</taxon>
        <taxon>ecological metagenomes</taxon>
    </lineage>
</organism>
<sequence length="85" mass="9458">MGLHRGDDEVVGMVVCLGQRVGLYEIEPLVTALLDTANFPLFIEDFLENGLDSYVIHQIHRVEILLVSSGRSTPLLGGRRRSRVP</sequence>